<dbReference type="Proteomes" id="UP001179600">
    <property type="component" value="Chromosome"/>
</dbReference>
<dbReference type="Pfam" id="PF06081">
    <property type="entry name" value="ArAE_1"/>
    <property type="match status" value="1"/>
</dbReference>
<feature type="coiled-coil region" evidence="6">
    <location>
        <begin position="172"/>
        <end position="199"/>
    </location>
</feature>
<name>A0AAF0BHH2_9ENTE</name>
<evidence type="ECO:0000313" key="9">
    <source>
        <dbReference type="Proteomes" id="UP001179600"/>
    </source>
</evidence>
<feature type="transmembrane region" description="Helical" evidence="7">
    <location>
        <begin position="131"/>
        <end position="151"/>
    </location>
</feature>
<evidence type="ECO:0000256" key="5">
    <source>
        <dbReference type="ARBA" id="ARBA00023136"/>
    </source>
</evidence>
<keyword evidence="6" id="KW-0175">Coiled coil</keyword>
<keyword evidence="3 7" id="KW-0812">Transmembrane</keyword>
<feature type="transmembrane region" description="Helical" evidence="7">
    <location>
        <begin position="12"/>
        <end position="30"/>
    </location>
</feature>
<dbReference type="RefSeq" id="WP_126763686.1">
    <property type="nucleotide sequence ID" value="NZ_BKBT01000001.1"/>
</dbReference>
<keyword evidence="5 7" id="KW-0472">Membrane</keyword>
<sequence length="200" mass="22087">MRIGPFRLGYRTFKTGIAVLLSIIVMRLFGQDNPMIACLTAVFTLREDLSSTYEFGRKRVLGVALGGVSAILFYLSEEAIGNTNLAELILIPLFVIFLIVMADSLGAHKGIIGGTATFLIIAFNTPENQTLGFVIHRVLGSFVGMFIAFVVNRTIKAPPRQLVTVTPKDLHIAKLKNEVARQQKEIQQLQNVLENAQKKD</sequence>
<dbReference type="EMBL" id="CP116507">
    <property type="protein sequence ID" value="WCG22415.1"/>
    <property type="molecule type" value="Genomic_DNA"/>
</dbReference>
<evidence type="ECO:0000256" key="6">
    <source>
        <dbReference type="SAM" id="Coils"/>
    </source>
</evidence>
<comment type="subcellular location">
    <subcellularLocation>
        <location evidence="1">Cell membrane</location>
        <topology evidence="1">Multi-pass membrane protein</topology>
    </subcellularLocation>
</comment>
<feature type="transmembrane region" description="Helical" evidence="7">
    <location>
        <begin position="88"/>
        <end position="111"/>
    </location>
</feature>
<evidence type="ECO:0000256" key="1">
    <source>
        <dbReference type="ARBA" id="ARBA00004651"/>
    </source>
</evidence>
<dbReference type="InterPro" id="IPR010343">
    <property type="entry name" value="ArAE_1"/>
</dbReference>
<accession>A0AAF0BHH2</accession>
<proteinExistence type="predicted"/>
<feature type="transmembrane region" description="Helical" evidence="7">
    <location>
        <begin position="59"/>
        <end position="76"/>
    </location>
</feature>
<evidence type="ECO:0000256" key="2">
    <source>
        <dbReference type="ARBA" id="ARBA00022475"/>
    </source>
</evidence>
<evidence type="ECO:0000313" key="8">
    <source>
        <dbReference type="EMBL" id="WCG22415.1"/>
    </source>
</evidence>
<dbReference type="AlphaFoldDB" id="A0AAF0BHH2"/>
<organism evidence="8 9">
    <name type="scientific">Vagococcus lutrae</name>
    <dbReference type="NCBI Taxonomy" id="81947"/>
    <lineage>
        <taxon>Bacteria</taxon>
        <taxon>Bacillati</taxon>
        <taxon>Bacillota</taxon>
        <taxon>Bacilli</taxon>
        <taxon>Lactobacillales</taxon>
        <taxon>Enterococcaceae</taxon>
        <taxon>Vagococcus</taxon>
    </lineage>
</organism>
<keyword evidence="4 7" id="KW-1133">Transmembrane helix</keyword>
<keyword evidence="2" id="KW-1003">Cell membrane</keyword>
<gene>
    <name evidence="8" type="ORF">PML95_08435</name>
</gene>
<dbReference type="GO" id="GO:0005886">
    <property type="term" value="C:plasma membrane"/>
    <property type="evidence" value="ECO:0007669"/>
    <property type="project" value="UniProtKB-SubCell"/>
</dbReference>
<evidence type="ECO:0000256" key="7">
    <source>
        <dbReference type="SAM" id="Phobius"/>
    </source>
</evidence>
<protein>
    <submittedName>
        <fullName evidence="8">Aromatic acid exporter family protein</fullName>
    </submittedName>
</protein>
<reference evidence="8" key="1">
    <citation type="submission" date="2023-01" db="EMBL/GenBank/DDBJ databases">
        <title>Oxazolidinone resistance genes in florfenicol resistant enterococci from beef cattle and veal calves at slaughter.</title>
        <authorList>
            <person name="Biggel M."/>
        </authorList>
    </citation>
    <scope>NUCLEOTIDE SEQUENCE</scope>
    <source>
        <strain evidence="8">K204-1</strain>
    </source>
</reference>
<evidence type="ECO:0000256" key="3">
    <source>
        <dbReference type="ARBA" id="ARBA00022692"/>
    </source>
</evidence>
<evidence type="ECO:0000256" key="4">
    <source>
        <dbReference type="ARBA" id="ARBA00022989"/>
    </source>
</evidence>